<evidence type="ECO:0000313" key="5">
    <source>
        <dbReference type="EMBL" id="CUH85994.1"/>
    </source>
</evidence>
<dbReference type="Gene3D" id="2.60.40.1220">
    <property type="match status" value="1"/>
</dbReference>
<dbReference type="Proteomes" id="UP000051681">
    <property type="component" value="Unassembled WGS sequence"/>
</dbReference>
<keyword evidence="2" id="KW-0186">Copper</keyword>
<dbReference type="SUPFAM" id="SSF81296">
    <property type="entry name" value="E set domains"/>
    <property type="match status" value="1"/>
</dbReference>
<evidence type="ECO:0000259" key="4">
    <source>
        <dbReference type="Pfam" id="PF04234"/>
    </source>
</evidence>
<sequence>MKQILGIAVFLAMIGTNALAHSEKESMTLADGAVLENVPETLEMRFNDGMRLTKVEMTHAGTQVETLDLGAQSGFVKEFSLPLVPMGSGLYQIEWRGLGVDGHPMTGSFTFEVK</sequence>
<feature type="chain" id="PRO_5006064153" evidence="3">
    <location>
        <begin position="21"/>
        <end position="114"/>
    </location>
</feature>
<accession>A0A0P1H7P6</accession>
<evidence type="ECO:0000256" key="3">
    <source>
        <dbReference type="SAM" id="SignalP"/>
    </source>
</evidence>
<dbReference type="InterPro" id="IPR007348">
    <property type="entry name" value="CopC_dom"/>
</dbReference>
<protein>
    <submittedName>
        <fullName evidence="5">Copper resistance protein C</fullName>
    </submittedName>
</protein>
<dbReference type="STRING" id="340021.TM5383_03237"/>
<evidence type="ECO:0000256" key="1">
    <source>
        <dbReference type="ARBA" id="ARBA00022729"/>
    </source>
</evidence>
<dbReference type="RefSeq" id="WP_076400267.1">
    <property type="nucleotide sequence ID" value="NZ_CYSF01000019.1"/>
</dbReference>
<keyword evidence="1 3" id="KW-0732">Signal</keyword>
<feature type="domain" description="CopC" evidence="4">
    <location>
        <begin position="21"/>
        <end position="113"/>
    </location>
</feature>
<dbReference type="GO" id="GO:0042597">
    <property type="term" value="C:periplasmic space"/>
    <property type="evidence" value="ECO:0007669"/>
    <property type="project" value="InterPro"/>
</dbReference>
<dbReference type="GO" id="GO:0005507">
    <property type="term" value="F:copper ion binding"/>
    <property type="evidence" value="ECO:0007669"/>
    <property type="project" value="InterPro"/>
</dbReference>
<dbReference type="Pfam" id="PF04234">
    <property type="entry name" value="CopC"/>
    <property type="match status" value="1"/>
</dbReference>
<dbReference type="EMBL" id="CYSF01000019">
    <property type="protein sequence ID" value="CUH85994.1"/>
    <property type="molecule type" value="Genomic_DNA"/>
</dbReference>
<gene>
    <name evidence="5" type="primary">pcoC</name>
    <name evidence="5" type="ORF">TM5383_03237</name>
</gene>
<dbReference type="InterPro" id="IPR014755">
    <property type="entry name" value="Cu-Rt/internalin_Ig-like"/>
</dbReference>
<keyword evidence="6" id="KW-1185">Reference proteome</keyword>
<name>A0A0P1H7P6_9RHOB</name>
<reference evidence="5 6" key="1">
    <citation type="submission" date="2015-09" db="EMBL/GenBank/DDBJ databases">
        <authorList>
            <consortium name="Swine Surveillance"/>
        </authorList>
    </citation>
    <scope>NUCLEOTIDE SEQUENCE [LARGE SCALE GENOMIC DNA]</scope>
    <source>
        <strain evidence="5 6">CECT 8383</strain>
    </source>
</reference>
<organism evidence="5 6">
    <name type="scientific">Thalassovita mediterranea</name>
    <dbReference type="NCBI Taxonomy" id="340021"/>
    <lineage>
        <taxon>Bacteria</taxon>
        <taxon>Pseudomonadati</taxon>
        <taxon>Pseudomonadota</taxon>
        <taxon>Alphaproteobacteria</taxon>
        <taxon>Rhodobacterales</taxon>
        <taxon>Roseobacteraceae</taxon>
        <taxon>Thalassovita</taxon>
    </lineage>
</organism>
<dbReference type="AlphaFoldDB" id="A0A0P1H7P6"/>
<evidence type="ECO:0000313" key="6">
    <source>
        <dbReference type="Proteomes" id="UP000051681"/>
    </source>
</evidence>
<evidence type="ECO:0000256" key="2">
    <source>
        <dbReference type="ARBA" id="ARBA00023008"/>
    </source>
</evidence>
<dbReference type="GO" id="GO:0046688">
    <property type="term" value="P:response to copper ion"/>
    <property type="evidence" value="ECO:0007669"/>
    <property type="project" value="InterPro"/>
</dbReference>
<feature type="signal peptide" evidence="3">
    <location>
        <begin position="1"/>
        <end position="20"/>
    </location>
</feature>
<dbReference type="InterPro" id="IPR014756">
    <property type="entry name" value="Ig_E-set"/>
</dbReference>
<proteinExistence type="predicted"/>